<dbReference type="PROSITE" id="PS51805">
    <property type="entry name" value="EPHD"/>
    <property type="match status" value="1"/>
</dbReference>
<evidence type="ECO:0000256" key="2">
    <source>
        <dbReference type="ARBA" id="ARBA00022771"/>
    </source>
</evidence>
<dbReference type="PANTHER" id="PTHR47672">
    <property type="entry name" value="E3 UBIQUITIN-PROTEIN LIGASE SNT2"/>
    <property type="match status" value="1"/>
</dbReference>
<dbReference type="InterPro" id="IPR034732">
    <property type="entry name" value="EPHD"/>
</dbReference>
<sequence>MAPSADTSGHSAVVTTRPKRKAASANINYKETGENDPFDNQVSRPSSRKNKNNNGNGNVNGNTSASASASAGANSNGKHSSKSGSNTKSSSSSTSSSTSTSNKSRNHSSTDLQQNIQEKFINEENAIPWNWQPPFKKSHIFNNILDLKSAKVEHNTLILADGFKLHKNDCIYMISEPPGEPYYIGRILGFTKKDKNNNTKNASNYAFQINWYYRPRDLNQKSNDSRLLYATMHNDICPLQSYRGLVHLKHKSEIDDLDSYKSQPNNFFFDKLYDRYMIRYYEVLPTEKLTNLPQNYYKALNKRFPYVFVELGRGKDLLADPKNCEKCYQWCSSVDSVTCVNCGKFYHMLCLDPPLMRKPQRGFGWSCASCNKDLEERLSEDRGDLLDFIKPNSRNSSAEVEEEKEKYKDKDKDNSSTSSEGEEEKLKLEKIEETNQTPDGNQKTKPLPKYELLAIEFLSKDKKLTLKQRRDLEEWPYRYLGVHARLEDALDLQDSPYARAASRLGSKHQASNIPEWYGHHLQYYDRDGSQRKKSNGGNTSNNGNNNNKKKNSPTPIKEPELKQPFLKIPQEFENVDPKDYPPWLIERPNGYIERGNGNTSTLMWKEPESESQQENVENFIKRCSPIAKSLNLSPHTPNFIDALLKFLLDNNYNSDLAFQEALKLTRDSLKEPTLTPEEIKKFEEAVKKYGSELYPVYQEVGTQSAGAIVRFYYLWKKTPNGRAIWGNYPGRAKNKLKNLNKDASHGLVDEVADSGDDSSYDTSKLAKGKRHCECKHCHTQTSLQWFRVSGYNKAPADSNETVTGLCLRCARLWRRYAVVWEEPNEVLRKQQQRGGNGWKRKIESELLVDCEQITEARNGNKKIINGANYNLKKLKSNGNGSSVSAKRKISAKEANKSLKKKVKEEENETKLSNNGKDKVSNVKKQAKSKKVKAEDKKKKILDSNGNHIDSDYILPNDILKEIKSSEVFSVSETNKTNDGNTNGATSNTLATNFSKLPLFDPASRPCCICRSNDSIQEILVCFNCGLNVHSSCYGIKLNNNNNKSDGSFSFEKKWACDVCSNDLNPVISTYYSCCLCPSRQTDYGNALAGNPNTFPDALKRTSNNFWCHVLCALFTEDIRFEDVNSLEPIQNTSLTLFKNIEKRCGLCNVKNGSIVKCCCCDFEAHITCILDTPNFFVGFMLEPCDQKDKNCIKINDFVYGIPRPTIICSNHSHQFPPPNFVPLRIPAKRMNVKLQQELPLISLYVQDFKKFDRSEFSGSSNSTAIRDRYFQYKNLCKISNYLPDFPAQSELDKHDGEEDRCGKCNTTRSLIFFESNETKLCYSCYSLQHNKNFQEEHENYLHYADNAKDLFKLVNRPFDPTPRDSSVVLPPIAPNVTANVIQNSIPNVVIANNIVQEKKEEEPQVNNEYIASQAYEARKNSHKISISDILS</sequence>
<evidence type="ECO:0000256" key="1">
    <source>
        <dbReference type="ARBA" id="ARBA00022723"/>
    </source>
</evidence>
<dbReference type="SMART" id="SM00717">
    <property type="entry name" value="SANT"/>
    <property type="match status" value="1"/>
</dbReference>
<name>A0A1E4TZP7_PACTA</name>
<feature type="compositionally biased region" description="Basic and acidic residues" evidence="4">
    <location>
        <begin position="403"/>
        <end position="414"/>
    </location>
</feature>
<gene>
    <name evidence="8" type="ORF">PACTADRAFT_40090</name>
</gene>
<evidence type="ECO:0000313" key="9">
    <source>
        <dbReference type="Proteomes" id="UP000094236"/>
    </source>
</evidence>
<dbReference type="SUPFAM" id="SSF46689">
    <property type="entry name" value="Homeodomain-like"/>
    <property type="match status" value="1"/>
</dbReference>
<feature type="compositionally biased region" description="Low complexity" evidence="4">
    <location>
        <begin position="52"/>
        <end position="110"/>
    </location>
</feature>
<dbReference type="SUPFAM" id="SSF57903">
    <property type="entry name" value="FYVE/PHD zinc finger"/>
    <property type="match status" value="2"/>
</dbReference>
<proteinExistence type="predicted"/>
<dbReference type="PROSITE" id="PS51038">
    <property type="entry name" value="BAH"/>
    <property type="match status" value="1"/>
</dbReference>
<evidence type="ECO:0000259" key="7">
    <source>
        <dbReference type="PROSITE" id="PS51805"/>
    </source>
</evidence>
<dbReference type="Gene3D" id="2.30.30.490">
    <property type="match status" value="1"/>
</dbReference>
<feature type="compositionally biased region" description="Low complexity" evidence="4">
    <location>
        <begin position="535"/>
        <end position="546"/>
    </location>
</feature>
<dbReference type="SMART" id="SM00439">
    <property type="entry name" value="BAH"/>
    <property type="match status" value="1"/>
</dbReference>
<dbReference type="GO" id="GO:0048189">
    <property type="term" value="C:Lid2 complex"/>
    <property type="evidence" value="ECO:0007669"/>
    <property type="project" value="TreeGrafter"/>
</dbReference>
<dbReference type="GO" id="GO:0004842">
    <property type="term" value="F:ubiquitin-protein transferase activity"/>
    <property type="evidence" value="ECO:0007669"/>
    <property type="project" value="TreeGrafter"/>
</dbReference>
<dbReference type="Pfam" id="PF01426">
    <property type="entry name" value="BAH"/>
    <property type="match status" value="1"/>
</dbReference>
<feature type="domain" description="PHD-type" evidence="7">
    <location>
        <begin position="1070"/>
        <end position="1188"/>
    </location>
</feature>
<accession>A0A1E4TZP7</accession>
<reference evidence="9" key="1">
    <citation type="submission" date="2016-05" db="EMBL/GenBank/DDBJ databases">
        <title>Comparative genomics of biotechnologically important yeasts.</title>
        <authorList>
            <consortium name="DOE Joint Genome Institute"/>
            <person name="Riley R."/>
            <person name="Haridas S."/>
            <person name="Wolfe K.H."/>
            <person name="Lopes M.R."/>
            <person name="Hittinger C.T."/>
            <person name="Goker M."/>
            <person name="Salamov A."/>
            <person name="Wisecaver J."/>
            <person name="Long T.M."/>
            <person name="Aerts A.L."/>
            <person name="Barry K."/>
            <person name="Choi C."/>
            <person name="Clum A."/>
            <person name="Coughlan A.Y."/>
            <person name="Deshpande S."/>
            <person name="Douglass A.P."/>
            <person name="Hanson S.J."/>
            <person name="Klenk H.-P."/>
            <person name="Labutti K."/>
            <person name="Lapidus A."/>
            <person name="Lindquist E."/>
            <person name="Lipzen A."/>
            <person name="Meier-Kolthoff J.P."/>
            <person name="Ohm R.A."/>
            <person name="Otillar R.P."/>
            <person name="Pangilinan J."/>
            <person name="Peng Y."/>
            <person name="Rokas A."/>
            <person name="Rosa C.A."/>
            <person name="Scheuner C."/>
            <person name="Sibirny A.A."/>
            <person name="Slot J.C."/>
            <person name="Stielow J.B."/>
            <person name="Sun H."/>
            <person name="Kurtzman C.P."/>
            <person name="Blackwell M."/>
            <person name="Grigoriev I.V."/>
            <person name="Jeffries T.W."/>
        </authorList>
    </citation>
    <scope>NUCLEOTIDE SEQUENCE [LARGE SCALE GENOMIC DNA]</scope>
    <source>
        <strain evidence="9">NRRL Y-2460</strain>
    </source>
</reference>
<keyword evidence="2" id="KW-0863">Zinc-finger</keyword>
<dbReference type="InterPro" id="IPR009057">
    <property type="entry name" value="Homeodomain-like_sf"/>
</dbReference>
<dbReference type="Gene3D" id="3.30.40.10">
    <property type="entry name" value="Zinc/RING finger domain, C3HC4 (zinc finger)"/>
    <property type="match status" value="2"/>
</dbReference>
<feature type="compositionally biased region" description="Polar residues" evidence="4">
    <location>
        <begin position="435"/>
        <end position="444"/>
    </location>
</feature>
<dbReference type="STRING" id="669874.A0A1E4TZP7"/>
<feature type="region of interest" description="Disordered" evidence="4">
    <location>
        <begin position="527"/>
        <end position="561"/>
    </location>
</feature>
<evidence type="ECO:0000256" key="3">
    <source>
        <dbReference type="ARBA" id="ARBA00022833"/>
    </source>
</evidence>
<dbReference type="Pfam" id="PF00628">
    <property type="entry name" value="PHD"/>
    <property type="match status" value="2"/>
</dbReference>
<dbReference type="InterPro" id="IPR001005">
    <property type="entry name" value="SANT/Myb"/>
</dbReference>
<feature type="region of interest" description="Disordered" evidence="4">
    <location>
        <begin position="389"/>
        <end position="447"/>
    </location>
</feature>
<evidence type="ECO:0000256" key="4">
    <source>
        <dbReference type="SAM" id="MobiDB-lite"/>
    </source>
</evidence>
<dbReference type="InterPro" id="IPR043151">
    <property type="entry name" value="BAH_sf"/>
</dbReference>
<dbReference type="SMART" id="SM00249">
    <property type="entry name" value="PHD"/>
    <property type="match status" value="3"/>
</dbReference>
<dbReference type="Proteomes" id="UP000094236">
    <property type="component" value="Unassembled WGS sequence"/>
</dbReference>
<dbReference type="GO" id="GO:0008270">
    <property type="term" value="F:zinc ion binding"/>
    <property type="evidence" value="ECO:0007669"/>
    <property type="project" value="UniProtKB-KW"/>
</dbReference>
<dbReference type="InterPro" id="IPR013083">
    <property type="entry name" value="Znf_RING/FYVE/PHD"/>
</dbReference>
<organism evidence="8 9">
    <name type="scientific">Pachysolen tannophilus NRRL Y-2460</name>
    <dbReference type="NCBI Taxonomy" id="669874"/>
    <lineage>
        <taxon>Eukaryota</taxon>
        <taxon>Fungi</taxon>
        <taxon>Dikarya</taxon>
        <taxon>Ascomycota</taxon>
        <taxon>Saccharomycotina</taxon>
        <taxon>Pichiomycetes</taxon>
        <taxon>Pachysolenaceae</taxon>
        <taxon>Pachysolen</taxon>
    </lineage>
</organism>
<dbReference type="InterPro" id="IPR017884">
    <property type="entry name" value="SANT_dom"/>
</dbReference>
<dbReference type="InterPro" id="IPR001965">
    <property type="entry name" value="Znf_PHD"/>
</dbReference>
<keyword evidence="9" id="KW-1185">Reference proteome</keyword>
<keyword evidence="3" id="KW-0862">Zinc</keyword>
<dbReference type="PANTHER" id="PTHR47672:SF1">
    <property type="entry name" value="E3 UBIQUITIN-PROTEIN LIGASE SNT2"/>
    <property type="match status" value="1"/>
</dbReference>
<dbReference type="InterPro" id="IPR019787">
    <property type="entry name" value="Znf_PHD-finger"/>
</dbReference>
<feature type="compositionally biased region" description="Basic and acidic residues" evidence="4">
    <location>
        <begin position="424"/>
        <end position="433"/>
    </location>
</feature>
<dbReference type="InterPro" id="IPR011011">
    <property type="entry name" value="Znf_FYVE_PHD"/>
</dbReference>
<dbReference type="Gene3D" id="1.10.10.60">
    <property type="entry name" value="Homeodomain-like"/>
    <property type="match status" value="1"/>
</dbReference>
<dbReference type="GO" id="GO:0003682">
    <property type="term" value="F:chromatin binding"/>
    <property type="evidence" value="ECO:0007669"/>
    <property type="project" value="InterPro"/>
</dbReference>
<evidence type="ECO:0000259" key="5">
    <source>
        <dbReference type="PROSITE" id="PS51038"/>
    </source>
</evidence>
<dbReference type="PROSITE" id="PS51293">
    <property type="entry name" value="SANT"/>
    <property type="match status" value="1"/>
</dbReference>
<evidence type="ECO:0000313" key="8">
    <source>
        <dbReference type="EMBL" id="ODV97221.1"/>
    </source>
</evidence>
<protein>
    <submittedName>
        <fullName evidence="8">Uncharacterized protein</fullName>
    </submittedName>
</protein>
<dbReference type="EMBL" id="KV454012">
    <property type="protein sequence ID" value="ODV97221.1"/>
    <property type="molecule type" value="Genomic_DNA"/>
</dbReference>
<dbReference type="GO" id="GO:0036205">
    <property type="term" value="P:histone catabolic process"/>
    <property type="evidence" value="ECO:0007669"/>
    <property type="project" value="TreeGrafter"/>
</dbReference>
<feature type="region of interest" description="Disordered" evidence="4">
    <location>
        <begin position="1"/>
        <end position="111"/>
    </location>
</feature>
<dbReference type="InterPro" id="IPR029617">
    <property type="entry name" value="Snt2"/>
</dbReference>
<dbReference type="CDD" id="cd15497">
    <property type="entry name" value="PHD1_Snt2p_like"/>
    <property type="match status" value="1"/>
</dbReference>
<feature type="domain" description="BAH" evidence="5">
    <location>
        <begin position="163"/>
        <end position="284"/>
    </location>
</feature>
<feature type="domain" description="SANT" evidence="6">
    <location>
        <begin position="675"/>
        <end position="720"/>
    </location>
</feature>
<feature type="compositionally biased region" description="Polar residues" evidence="4">
    <location>
        <begin position="1"/>
        <end position="14"/>
    </location>
</feature>
<evidence type="ECO:0000259" key="6">
    <source>
        <dbReference type="PROSITE" id="PS51293"/>
    </source>
</evidence>
<feature type="region of interest" description="Disordered" evidence="4">
    <location>
        <begin position="875"/>
        <end position="937"/>
    </location>
</feature>
<dbReference type="OrthoDB" id="336088at2759"/>
<dbReference type="Pfam" id="PF13832">
    <property type="entry name" value="zf-HC5HC2H_2"/>
    <property type="match status" value="1"/>
</dbReference>
<dbReference type="InterPro" id="IPR001025">
    <property type="entry name" value="BAH_dom"/>
</dbReference>
<keyword evidence="1" id="KW-0479">Metal-binding</keyword>